<reference evidence="1 2" key="1">
    <citation type="submission" date="2016-07" db="EMBL/GenBank/DDBJ databases">
        <title>Genome of Pelobium manganitolerans.</title>
        <authorList>
            <person name="Wu S."/>
            <person name="Wang G."/>
        </authorList>
    </citation>
    <scope>NUCLEOTIDE SEQUENCE [LARGE SCALE GENOMIC DNA]</scope>
    <source>
        <strain evidence="1 2">YS-25</strain>
    </source>
</reference>
<organism evidence="1 2">
    <name type="scientific">Pelobium manganitolerans</name>
    <dbReference type="NCBI Taxonomy" id="1842495"/>
    <lineage>
        <taxon>Bacteria</taxon>
        <taxon>Pseudomonadati</taxon>
        <taxon>Bacteroidota</taxon>
        <taxon>Sphingobacteriia</taxon>
        <taxon>Sphingobacteriales</taxon>
        <taxon>Sphingobacteriaceae</taxon>
        <taxon>Pelobium</taxon>
    </lineage>
</organism>
<dbReference type="AlphaFoldDB" id="A0A419S9T7"/>
<sequence>MFEKLNQIVKESEQAFQASNLGQNSLRDAMHEATGVIVDVLKSQIDHGKAKDVMSYFTGKQSNYQGLTKAMTNKYAHRLNRYFNLDMEDARALSENVIPAVMTKFVKQTREEQQQENGVFGMMNWLSGNTVNFENFFLKLNVVSVA</sequence>
<dbReference type="EMBL" id="MBTA01000003">
    <property type="protein sequence ID" value="RKD18963.1"/>
    <property type="molecule type" value="Genomic_DNA"/>
</dbReference>
<accession>A0A419S9T7</accession>
<dbReference type="Proteomes" id="UP000283433">
    <property type="component" value="Unassembled WGS sequence"/>
</dbReference>
<evidence type="ECO:0000313" key="2">
    <source>
        <dbReference type="Proteomes" id="UP000283433"/>
    </source>
</evidence>
<dbReference type="RefSeq" id="WP_120180607.1">
    <property type="nucleotide sequence ID" value="NZ_MBTA01000003.1"/>
</dbReference>
<comment type="caution">
    <text evidence="1">The sequence shown here is derived from an EMBL/GenBank/DDBJ whole genome shotgun (WGS) entry which is preliminary data.</text>
</comment>
<dbReference type="OrthoDB" id="982085at2"/>
<evidence type="ECO:0000313" key="1">
    <source>
        <dbReference type="EMBL" id="RKD18963.1"/>
    </source>
</evidence>
<gene>
    <name evidence="1" type="ORF">BCY91_13875</name>
</gene>
<proteinExistence type="predicted"/>
<keyword evidence="2" id="KW-1185">Reference proteome</keyword>
<name>A0A419S9T7_9SPHI</name>
<protein>
    <submittedName>
        <fullName evidence="1">Uncharacterized protein</fullName>
    </submittedName>
</protein>